<name>A0A7G7W465_9BACT</name>
<dbReference type="KEGG" id="hsk:H4317_13395"/>
<dbReference type="EMBL" id="CP060202">
    <property type="protein sequence ID" value="QNH61158.1"/>
    <property type="molecule type" value="Genomic_DNA"/>
</dbReference>
<accession>A0A7G7W465</accession>
<dbReference type="RefSeq" id="WP_185887088.1">
    <property type="nucleotide sequence ID" value="NZ_CP060202.1"/>
</dbReference>
<gene>
    <name evidence="1" type="ORF">H4317_13395</name>
</gene>
<reference evidence="1 2" key="1">
    <citation type="submission" date="2020-08" db="EMBL/GenBank/DDBJ databases">
        <title>Hymenobacter sp. S2-20-2 genome sequencing.</title>
        <authorList>
            <person name="Jin L."/>
        </authorList>
    </citation>
    <scope>NUCLEOTIDE SEQUENCE [LARGE SCALE GENOMIC DNA]</scope>
    <source>
        <strain evidence="1 2">S2-20-2</strain>
    </source>
</reference>
<dbReference type="Proteomes" id="UP000515489">
    <property type="component" value="Chromosome"/>
</dbReference>
<protein>
    <submittedName>
        <fullName evidence="1">Uncharacterized protein</fullName>
    </submittedName>
</protein>
<sequence length="233" mass="26874">MLLPLHLPRRHRRPLLFPPGLLALAWLLWLGCVALPQMRGMGRERVMQLTLAPLQIPYYGVLGTNLIGKEPYFSSLELAAFRPWQEVRFTGNLWNDYFSFQQAQTTVQQLRANPDHDRGLRIQFEPQATYSSLVKLFDLFEVENVKRYWLDIRHSPTTLYTFTTKPSGVSYEDVPAFTCGVSAEQSHSVPTPTVWERLAKSLALLHEPDWRNSTLLLLLMALLSVVRLRWRAG</sequence>
<evidence type="ECO:0000313" key="2">
    <source>
        <dbReference type="Proteomes" id="UP000515489"/>
    </source>
</evidence>
<dbReference type="AlphaFoldDB" id="A0A7G7W465"/>
<keyword evidence="2" id="KW-1185">Reference proteome</keyword>
<evidence type="ECO:0000313" key="1">
    <source>
        <dbReference type="EMBL" id="QNH61158.1"/>
    </source>
</evidence>
<proteinExistence type="predicted"/>
<organism evidence="1 2">
    <name type="scientific">Hymenobacter sediminicola</name>
    <dbReference type="NCBI Taxonomy" id="2761579"/>
    <lineage>
        <taxon>Bacteria</taxon>
        <taxon>Pseudomonadati</taxon>
        <taxon>Bacteroidota</taxon>
        <taxon>Cytophagia</taxon>
        <taxon>Cytophagales</taxon>
        <taxon>Hymenobacteraceae</taxon>
        <taxon>Hymenobacter</taxon>
    </lineage>
</organism>